<keyword evidence="7" id="KW-0966">Cell projection</keyword>
<dbReference type="Proteomes" id="UP000000311">
    <property type="component" value="Unassembled WGS sequence"/>
</dbReference>
<dbReference type="PANTHER" id="PTHR12764">
    <property type="entry name" value="WD REPEAT DOMAIN-RELATED"/>
    <property type="match status" value="1"/>
</dbReference>
<gene>
    <name evidence="10" type="ORF">EAG_06453</name>
</gene>
<dbReference type="SUPFAM" id="SSF49854">
    <property type="entry name" value="Spermadhesin, CUB domain"/>
    <property type="match status" value="1"/>
</dbReference>
<sequence>MRAHPTWVDKVQEKADQCIYDLCFNPDGTQLVVASGHQVLVYETNDGALIQPLKGHKDTVYCVCYAKDEQKAVQKHKSGGRVNCCAWTTDGQYFALGLATGYVSIRNKNAEERIRIERQLGVPIWSLSWNPIQDDTMDVLCIADWNGVISFYNIGGEVVKRERSLSFIPLKVVHFPEGQYLLICGSNKQCLLMTHDGIQLVNVGGTFSSWVWSCAVHPTGSHVVLGSQDGTITYLQLTWNIVHGLYGDRYAYRENMTDVIIQHLITNQKVRIKCKDLICRIAVYRNRLAVQLPERVIIYEPSGTSEGMHYRIREKLNQILNCNLLVVTSNHLILCLEKRLQSLSFNGIIEREWILDGLITYIKVAGGPAGQECLIAGLKSGHVVKIYLDNPFPAHITKIEDVVRCLDISSLKEKMAVVSEAGILSIFDLCTGEKLQEFQNVNSVAYNTAFEDIMCFAGNNYLAIKVANFSEYRQKFSGFVVGHNGSKLYCLNGSSIITLEVPLSLFMYQYLDIGLYNHAYDIACLGVAESDWLALGITCLDNLELNIAYSAFARVKKLRYIEIVSEVEEKLKSGEWGREACMATAAAAMGRLRDAAKLYQKAGLQQYALDMYSDLRMFDIAQEFIASGNTQDRTVLLRRRAEWAKSLGEPRAAAEMFLSAGDIDRAISIIAEYGWIDMLIKVGRQLDKADRDNLSMIAKKLKQLGASHGAAEIFSRLGDDPDVADVLVDAQAWPEAFELAERNPKLKSRVYGPYARWLAETGRFSEAQEAFQMAGQPEESIIVLTMLANNAIIERRYRDASYFYWLLSQLSLNLSKSTEEIKMMFLKYSDKADIYYAYHEEEPFTSLMPEALFNISRYLLMKTQNMRLEGVSKVTIMYSLVKQARILGANKLVMQLLDQLRSMKISATFLAQVETSTLAARSYPYRDPEELLPLCYKCSTFNPLLPTSNISGSNCTQCGLKFQYSFVMFEILPLVEFELEDDITDEEAEKLIEEPLPSSELTVSDQFTVTSNEADLFTARLIRYEEKSNNSTIIVGRGILKSMDPSTVIIIKWPKPFKTRYFRNLLPDLQISLCKCCLKLFHSDDYELALLRHGHCPFCRTPNVTIVASPDMISILLVGCFVLVSIISGEIINWDQSLKNNAALEIQSFNSHSNHQGKFFPLFSVVRFANTQCLSSTDQLNGTCFTRRECINYGGNPSGSCANGLGTCCVFQKSCGSTSNMNNTYFVSPRYPITYQGGERCTITVQRCNSNICQLRLDFLEATWAQPNATGYCDFDVFLVSGGSSTVPRLCGENTNQHVYVDFNGATPISISVDTNAGYAFDRRWNIRIQQIACDSLCRAPNGCLQYYKTVSDIVMSFNYGTTENARAPQIGTRQLVNNRYGVCVRMALGYCSIEWSQMDRFSFSVSGDTGSFDPDIIGTDLVAESGASCTNDFVIIPDPRENGVPTNTDRFCGNGFITKTSNLKPFVLYVVTNGDEMQEAQNKGFKLMFRQLPCAV</sequence>
<dbReference type="InterPro" id="IPR056838">
    <property type="entry name" value="Zn_ribbon_IFT122"/>
</dbReference>
<evidence type="ECO:0000259" key="9">
    <source>
        <dbReference type="PROSITE" id="PS01180"/>
    </source>
</evidence>
<dbReference type="InterPro" id="IPR058698">
    <property type="entry name" value="CUB_metazoa"/>
</dbReference>
<dbReference type="InterPro" id="IPR039857">
    <property type="entry name" value="Ift122/121"/>
</dbReference>
<dbReference type="PROSITE" id="PS01180">
    <property type="entry name" value="CUB"/>
    <property type="match status" value="1"/>
</dbReference>
<dbReference type="Pfam" id="PF23377">
    <property type="entry name" value="Beta-prop_IFT122_2nd"/>
    <property type="match status" value="1"/>
</dbReference>
<evidence type="ECO:0000256" key="8">
    <source>
        <dbReference type="PROSITE-ProRule" id="PRU00059"/>
    </source>
</evidence>
<evidence type="ECO:0000256" key="2">
    <source>
        <dbReference type="ARBA" id="ARBA00019442"/>
    </source>
</evidence>
<evidence type="ECO:0000256" key="7">
    <source>
        <dbReference type="ARBA" id="ARBA00023273"/>
    </source>
</evidence>
<dbReference type="InterPro" id="IPR015943">
    <property type="entry name" value="WD40/YVTN_repeat-like_dom_sf"/>
</dbReference>
<dbReference type="SMART" id="SM00320">
    <property type="entry name" value="WD40"/>
    <property type="match status" value="5"/>
</dbReference>
<dbReference type="GO" id="GO:0097730">
    <property type="term" value="C:non-motile cilium"/>
    <property type="evidence" value="ECO:0007669"/>
    <property type="project" value="TreeGrafter"/>
</dbReference>
<dbReference type="InterPro" id="IPR036322">
    <property type="entry name" value="WD40_repeat_dom_sf"/>
</dbReference>
<evidence type="ECO:0000256" key="6">
    <source>
        <dbReference type="ARBA" id="ARBA00023157"/>
    </source>
</evidence>
<keyword evidence="3" id="KW-0853">WD repeat</keyword>
<dbReference type="OrthoDB" id="6337346at2759"/>
<dbReference type="GO" id="GO:1905515">
    <property type="term" value="P:non-motile cilium assembly"/>
    <property type="evidence" value="ECO:0007669"/>
    <property type="project" value="TreeGrafter"/>
</dbReference>
<evidence type="ECO:0000256" key="5">
    <source>
        <dbReference type="ARBA" id="ARBA00023069"/>
    </source>
</evidence>
<dbReference type="FunCoup" id="E1ZYB2">
    <property type="interactions" value="389"/>
</dbReference>
<reference evidence="10 11" key="1">
    <citation type="journal article" date="2010" name="Science">
        <title>Genomic comparison of the ants Camponotus floridanus and Harpegnathos saltator.</title>
        <authorList>
            <person name="Bonasio R."/>
            <person name="Zhang G."/>
            <person name="Ye C."/>
            <person name="Mutti N.S."/>
            <person name="Fang X."/>
            <person name="Qin N."/>
            <person name="Donahue G."/>
            <person name="Yang P."/>
            <person name="Li Q."/>
            <person name="Li C."/>
            <person name="Zhang P."/>
            <person name="Huang Z."/>
            <person name="Berger S.L."/>
            <person name="Reinberg D."/>
            <person name="Wang J."/>
            <person name="Liebig J."/>
        </authorList>
    </citation>
    <scope>NUCLEOTIDE SEQUENCE [LARGE SCALE GENOMIC DNA]</scope>
    <source>
        <strain evidence="11">C129</strain>
    </source>
</reference>
<dbReference type="OMA" id="FKTARIC"/>
<evidence type="ECO:0000256" key="1">
    <source>
        <dbReference type="ARBA" id="ARBA00004138"/>
    </source>
</evidence>
<dbReference type="PANTHER" id="PTHR12764:SF4">
    <property type="entry name" value="INTRAFLAGELLAR TRANSPORT PROTEIN 122 HOMOLOG"/>
    <property type="match status" value="1"/>
</dbReference>
<dbReference type="InterPro" id="IPR035914">
    <property type="entry name" value="Sperma_CUB_dom_sf"/>
</dbReference>
<dbReference type="STRING" id="104421.E1ZYB2"/>
<proteinExistence type="predicted"/>
<dbReference type="Gene3D" id="1.25.40.470">
    <property type="match status" value="1"/>
</dbReference>
<comment type="caution">
    <text evidence="8">Lacks conserved residue(s) required for the propagation of feature annotation.</text>
</comment>
<keyword evidence="5" id="KW-0969">Cilium</keyword>
<protein>
    <recommendedName>
        <fullName evidence="2">Intraflagellar transport protein 122 homolog</fullName>
    </recommendedName>
</protein>
<dbReference type="InterPro" id="IPR000859">
    <property type="entry name" value="CUB_dom"/>
</dbReference>
<dbReference type="Pfam" id="PF25295">
    <property type="entry name" value="TPR_IFT122"/>
    <property type="match status" value="1"/>
</dbReference>
<dbReference type="Pfam" id="PF25144">
    <property type="entry name" value="Zn_ribbon_IFT122"/>
    <property type="match status" value="1"/>
</dbReference>
<dbReference type="InParanoid" id="E1ZYB2"/>
<dbReference type="Pfam" id="PF23381">
    <property type="entry name" value="Beta-prop_IFT122_1st"/>
    <property type="match status" value="2"/>
</dbReference>
<dbReference type="GO" id="GO:0061512">
    <property type="term" value="P:protein localization to cilium"/>
    <property type="evidence" value="ECO:0007669"/>
    <property type="project" value="TreeGrafter"/>
</dbReference>
<dbReference type="GO" id="GO:0035721">
    <property type="term" value="P:intraciliary retrograde transport"/>
    <property type="evidence" value="ECO:0007669"/>
    <property type="project" value="TreeGrafter"/>
</dbReference>
<evidence type="ECO:0000256" key="4">
    <source>
        <dbReference type="ARBA" id="ARBA00022737"/>
    </source>
</evidence>
<dbReference type="Gene3D" id="2.130.10.10">
    <property type="entry name" value="YVTN repeat-like/Quinoprotein amine dehydrogenase"/>
    <property type="match status" value="1"/>
</dbReference>
<evidence type="ECO:0000313" key="10">
    <source>
        <dbReference type="EMBL" id="EFN73811.1"/>
    </source>
</evidence>
<dbReference type="InterPro" id="IPR056153">
    <property type="entry name" value="Beta-prop_IFT122_1st"/>
</dbReference>
<dbReference type="EMBL" id="GL435204">
    <property type="protein sequence ID" value="EFN73811.1"/>
    <property type="molecule type" value="Genomic_DNA"/>
</dbReference>
<dbReference type="GO" id="GO:0030991">
    <property type="term" value="C:intraciliary transport particle A"/>
    <property type="evidence" value="ECO:0007669"/>
    <property type="project" value="TreeGrafter"/>
</dbReference>
<feature type="domain" description="CUB" evidence="9">
    <location>
        <begin position="1215"/>
        <end position="1332"/>
    </location>
</feature>
<organism evidence="11">
    <name type="scientific">Camponotus floridanus</name>
    <name type="common">Florida carpenter ant</name>
    <dbReference type="NCBI Taxonomy" id="104421"/>
    <lineage>
        <taxon>Eukaryota</taxon>
        <taxon>Metazoa</taxon>
        <taxon>Ecdysozoa</taxon>
        <taxon>Arthropoda</taxon>
        <taxon>Hexapoda</taxon>
        <taxon>Insecta</taxon>
        <taxon>Pterygota</taxon>
        <taxon>Neoptera</taxon>
        <taxon>Endopterygota</taxon>
        <taxon>Hymenoptera</taxon>
        <taxon>Apocrita</taxon>
        <taxon>Aculeata</taxon>
        <taxon>Formicoidea</taxon>
        <taxon>Formicidae</taxon>
        <taxon>Formicinae</taxon>
        <taxon>Camponotus</taxon>
    </lineage>
</organism>
<dbReference type="InterPro" id="IPR056152">
    <property type="entry name" value="Beta-prop_IFT122_2nd"/>
</dbReference>
<name>E1ZYB2_CAMFO</name>
<dbReference type="SUPFAM" id="SSF50978">
    <property type="entry name" value="WD40 repeat-like"/>
    <property type="match status" value="2"/>
</dbReference>
<keyword evidence="10" id="KW-0282">Flagellum</keyword>
<dbReference type="Pfam" id="PF26080">
    <property type="entry name" value="CUB_animal"/>
    <property type="match status" value="1"/>
</dbReference>
<dbReference type="InterPro" id="IPR001680">
    <property type="entry name" value="WD40_rpt"/>
</dbReference>
<keyword evidence="6" id="KW-1015">Disulfide bond</keyword>
<evidence type="ECO:0000256" key="3">
    <source>
        <dbReference type="ARBA" id="ARBA00022574"/>
    </source>
</evidence>
<comment type="subcellular location">
    <subcellularLocation>
        <location evidence="1">Cell projection</location>
        <location evidence="1">Cilium</location>
    </subcellularLocation>
</comment>
<keyword evidence="4" id="KW-0677">Repeat</keyword>
<accession>E1ZYB2</accession>
<dbReference type="Pfam" id="PF25143">
    <property type="entry name" value="Zn_ribbon_IFT122_C"/>
    <property type="match status" value="1"/>
</dbReference>
<evidence type="ECO:0000313" key="11">
    <source>
        <dbReference type="Proteomes" id="UP000000311"/>
    </source>
</evidence>
<dbReference type="Gene3D" id="2.60.120.290">
    <property type="entry name" value="Spermadhesin, CUB domain"/>
    <property type="match status" value="1"/>
</dbReference>
<keyword evidence="11" id="KW-1185">Reference proteome</keyword>
<dbReference type="InterPro" id="IPR057411">
    <property type="entry name" value="TPR_IFT122"/>
</dbReference>